<proteinExistence type="predicted"/>
<dbReference type="AlphaFoldDB" id="X6LP59"/>
<organism evidence="3 4">
    <name type="scientific">Reticulomyxa filosa</name>
    <dbReference type="NCBI Taxonomy" id="46433"/>
    <lineage>
        <taxon>Eukaryota</taxon>
        <taxon>Sar</taxon>
        <taxon>Rhizaria</taxon>
        <taxon>Retaria</taxon>
        <taxon>Foraminifera</taxon>
        <taxon>Monothalamids</taxon>
        <taxon>Reticulomyxidae</taxon>
        <taxon>Reticulomyxa</taxon>
    </lineage>
</organism>
<feature type="coiled-coil region" evidence="1">
    <location>
        <begin position="67"/>
        <end position="97"/>
    </location>
</feature>
<dbReference type="EMBL" id="ASPP01033485">
    <property type="protein sequence ID" value="ETO03374.1"/>
    <property type="molecule type" value="Genomic_DNA"/>
</dbReference>
<dbReference type="Proteomes" id="UP000023152">
    <property type="component" value="Unassembled WGS sequence"/>
</dbReference>
<sequence>MQQENEQKENEEKTKKQRAPKCSVYNFGYKRKITNPEINKIVLFKNVSIQESNKKSKKPLECWSLMLRNQQKKNEQKKVDNEEIKQLKNEITELRQIFFHSTQRIFETGKSSIDITLCSESIAKKENKFMIKKKVQKEQNKSKLLEIQKEVIKALRHISMNKAQGPDNIHNQMINNGVLLFNWKHITQRKRKTKQKKEPHKILQRPEGPHKSD</sequence>
<comment type="caution">
    <text evidence="3">The sequence shown here is derived from an EMBL/GenBank/DDBJ whole genome shotgun (WGS) entry which is preliminary data.</text>
</comment>
<name>X6LP59_RETFI</name>
<evidence type="ECO:0000313" key="4">
    <source>
        <dbReference type="Proteomes" id="UP000023152"/>
    </source>
</evidence>
<feature type="compositionally biased region" description="Basic residues" evidence="2">
    <location>
        <begin position="189"/>
        <end position="203"/>
    </location>
</feature>
<evidence type="ECO:0000256" key="1">
    <source>
        <dbReference type="SAM" id="Coils"/>
    </source>
</evidence>
<keyword evidence="1" id="KW-0175">Coiled coil</keyword>
<reference evidence="3 4" key="1">
    <citation type="journal article" date="2013" name="Curr. Biol.">
        <title>The Genome of the Foraminiferan Reticulomyxa filosa.</title>
        <authorList>
            <person name="Glockner G."/>
            <person name="Hulsmann N."/>
            <person name="Schleicher M."/>
            <person name="Noegel A.A."/>
            <person name="Eichinger L."/>
            <person name="Gallinger C."/>
            <person name="Pawlowski J."/>
            <person name="Sierra R."/>
            <person name="Euteneuer U."/>
            <person name="Pillet L."/>
            <person name="Moustafa A."/>
            <person name="Platzer M."/>
            <person name="Groth M."/>
            <person name="Szafranski K."/>
            <person name="Schliwa M."/>
        </authorList>
    </citation>
    <scope>NUCLEOTIDE SEQUENCE [LARGE SCALE GENOMIC DNA]</scope>
</reference>
<gene>
    <name evidence="3" type="ORF">RFI_34036</name>
</gene>
<feature type="region of interest" description="Disordered" evidence="2">
    <location>
        <begin position="189"/>
        <end position="213"/>
    </location>
</feature>
<evidence type="ECO:0000313" key="3">
    <source>
        <dbReference type="EMBL" id="ETO03374.1"/>
    </source>
</evidence>
<evidence type="ECO:0000256" key="2">
    <source>
        <dbReference type="SAM" id="MobiDB-lite"/>
    </source>
</evidence>
<accession>X6LP59</accession>
<keyword evidence="4" id="KW-1185">Reference proteome</keyword>
<protein>
    <submittedName>
        <fullName evidence="3">Uncharacterized protein</fullName>
    </submittedName>
</protein>